<evidence type="ECO:0000256" key="3">
    <source>
        <dbReference type="ARBA" id="ARBA00022692"/>
    </source>
</evidence>
<comment type="subcellular location">
    <subcellularLocation>
        <location evidence="1">Cell membrane</location>
        <topology evidence="1">Multi-pass membrane protein</topology>
    </subcellularLocation>
</comment>
<accession>A0A7Z7LCM6</accession>
<evidence type="ECO:0000313" key="7">
    <source>
        <dbReference type="Proteomes" id="UP000250796"/>
    </source>
</evidence>
<reference evidence="6 7" key="1">
    <citation type="submission" date="2017-01" db="EMBL/GenBank/DDBJ databases">
        <authorList>
            <person name="Erauso G."/>
        </authorList>
    </citation>
    <scope>NUCLEOTIDE SEQUENCE [LARGE SCALE GENOMIC DNA]</scope>
    <source>
        <strain evidence="6">MESINF1</strain>
    </source>
</reference>
<organism evidence="6 7">
    <name type="scientific">Mesotoga infera</name>
    <dbReference type="NCBI Taxonomy" id="1236046"/>
    <lineage>
        <taxon>Bacteria</taxon>
        <taxon>Thermotogati</taxon>
        <taxon>Thermotogota</taxon>
        <taxon>Thermotogae</taxon>
        <taxon>Kosmotogales</taxon>
        <taxon>Kosmotogaceae</taxon>
        <taxon>Mesotoga</taxon>
    </lineage>
</organism>
<evidence type="ECO:0000256" key="5">
    <source>
        <dbReference type="ARBA" id="ARBA00023136"/>
    </source>
</evidence>
<evidence type="ECO:0000256" key="4">
    <source>
        <dbReference type="ARBA" id="ARBA00022989"/>
    </source>
</evidence>
<dbReference type="InterPro" id="IPR001851">
    <property type="entry name" value="ABC_transp_permease"/>
</dbReference>
<keyword evidence="5" id="KW-0472">Membrane</keyword>
<dbReference type="EMBL" id="LS974202">
    <property type="protein sequence ID" value="SSC11501.1"/>
    <property type="molecule type" value="Genomic_DNA"/>
</dbReference>
<dbReference type="AlphaFoldDB" id="A0A7Z7LCM6"/>
<evidence type="ECO:0000313" key="6">
    <source>
        <dbReference type="EMBL" id="SSC11501.1"/>
    </source>
</evidence>
<evidence type="ECO:0000256" key="1">
    <source>
        <dbReference type="ARBA" id="ARBA00004651"/>
    </source>
</evidence>
<keyword evidence="2" id="KW-1003">Cell membrane</keyword>
<dbReference type="PANTHER" id="PTHR32196:SF15">
    <property type="entry name" value="SUGAR ABC TRANSPORTER PERMEASE PROTEIN"/>
    <property type="match status" value="1"/>
</dbReference>
<protein>
    <submittedName>
        <fullName evidence="6">Inner-membrane translocator</fullName>
    </submittedName>
</protein>
<dbReference type="Proteomes" id="UP000250796">
    <property type="component" value="Chromosome MESINF"/>
</dbReference>
<dbReference type="KEGG" id="minf:MESINF_0052"/>
<dbReference type="PANTHER" id="PTHR32196">
    <property type="entry name" value="ABC TRANSPORTER PERMEASE PROTEIN YPHD-RELATED-RELATED"/>
    <property type="match status" value="1"/>
</dbReference>
<sequence>MFEKIKKFIEKAGWPRVIIGLFLLSLFFVAPFVGIKVSTSISDTIVRFAMNAVLVLSLVPMVQSGCGLNFGMQLGVIAGLIGAITSIELGMTGLAGFLTAIVIAIPFAAILGFLYGLLLNRVKGDEMVVATYVGFSSVAFMSMMWLLLPYKSPNMIWGYGGEGLRTTISVEGYWLGVLNDFLSIKVGNFFFPTGTIVFFGLMALIVWAFFKTKLGTAMTAAGSNPVYARAAGVNVDRMRVLSVVISTIIAAVGILVYEQSFGFIQLYMAPLLMAFPAVAALLLGGASVSKASMGNVIVGTFLFQGILTMTPSVMNNIIKSDMSEVIRIIVSNGMIVYALTRRMKVRT</sequence>
<keyword evidence="3" id="KW-0812">Transmembrane</keyword>
<proteinExistence type="predicted"/>
<gene>
    <name evidence="6" type="ORF">MESINF_0052</name>
</gene>
<keyword evidence="7" id="KW-1185">Reference proteome</keyword>
<evidence type="ECO:0000256" key="2">
    <source>
        <dbReference type="ARBA" id="ARBA00022475"/>
    </source>
</evidence>
<dbReference type="Pfam" id="PF02653">
    <property type="entry name" value="BPD_transp_2"/>
    <property type="match status" value="1"/>
</dbReference>
<dbReference type="GO" id="GO:0022857">
    <property type="term" value="F:transmembrane transporter activity"/>
    <property type="evidence" value="ECO:0007669"/>
    <property type="project" value="InterPro"/>
</dbReference>
<dbReference type="RefSeq" id="WP_169697964.1">
    <property type="nucleotide sequence ID" value="NZ_LS974202.1"/>
</dbReference>
<dbReference type="GO" id="GO:0005886">
    <property type="term" value="C:plasma membrane"/>
    <property type="evidence" value="ECO:0007669"/>
    <property type="project" value="UniProtKB-SubCell"/>
</dbReference>
<name>A0A7Z7LCM6_9BACT</name>
<keyword evidence="4" id="KW-1133">Transmembrane helix</keyword>